<dbReference type="PANTHER" id="PTHR30336:SF20">
    <property type="entry name" value="DUF218 DOMAIN-CONTAINING PROTEIN"/>
    <property type="match status" value="1"/>
</dbReference>
<dbReference type="PANTHER" id="PTHR30336">
    <property type="entry name" value="INNER MEMBRANE PROTEIN, PROBABLE PERMEASE"/>
    <property type="match status" value="1"/>
</dbReference>
<dbReference type="Gene3D" id="3.40.50.620">
    <property type="entry name" value="HUPs"/>
    <property type="match status" value="1"/>
</dbReference>
<reference evidence="2 3" key="1">
    <citation type="submission" date="2018-11" db="EMBL/GenBank/DDBJ databases">
        <authorList>
            <person name="Kleinhagauer T."/>
            <person name="Glaeser S.P."/>
            <person name="Spergser J."/>
            <person name="Ruckert C."/>
            <person name="Kaempfer P."/>
            <person name="Busse H.-J."/>
        </authorList>
    </citation>
    <scope>NUCLEOTIDE SEQUENCE [LARGE SCALE GENOMIC DNA]</scope>
    <source>
        <strain evidence="2 3">812CH</strain>
    </source>
</reference>
<gene>
    <name evidence="2" type="ORF">CPPEL_03415</name>
</gene>
<dbReference type="KEGG" id="cpso:CPPEL_03415"/>
<dbReference type="CDD" id="cd06259">
    <property type="entry name" value="YdcF-like"/>
    <property type="match status" value="1"/>
</dbReference>
<dbReference type="InterPro" id="IPR051599">
    <property type="entry name" value="Cell_Envelope_Assoc"/>
</dbReference>
<dbReference type="EMBL" id="CP033898">
    <property type="protein sequence ID" value="AZA08814.1"/>
    <property type="molecule type" value="Genomic_DNA"/>
</dbReference>
<feature type="domain" description="DUF218" evidence="1">
    <location>
        <begin position="37"/>
        <end position="169"/>
    </location>
</feature>
<evidence type="ECO:0000259" key="1">
    <source>
        <dbReference type="Pfam" id="PF02698"/>
    </source>
</evidence>
<organism evidence="2 3">
    <name type="scientific">Corynebacterium pseudopelargi</name>
    <dbReference type="NCBI Taxonomy" id="2080757"/>
    <lineage>
        <taxon>Bacteria</taxon>
        <taxon>Bacillati</taxon>
        <taxon>Actinomycetota</taxon>
        <taxon>Actinomycetes</taxon>
        <taxon>Mycobacteriales</taxon>
        <taxon>Corynebacteriaceae</taxon>
        <taxon>Corynebacterium</taxon>
    </lineage>
</organism>
<dbReference type="Pfam" id="PF02698">
    <property type="entry name" value="DUF218"/>
    <property type="match status" value="1"/>
</dbReference>
<dbReference type="InterPro" id="IPR014729">
    <property type="entry name" value="Rossmann-like_a/b/a_fold"/>
</dbReference>
<accession>A0A3G6IXV8</accession>
<keyword evidence="3" id="KW-1185">Reference proteome</keyword>
<protein>
    <recommendedName>
        <fullName evidence="1">DUF218 domain-containing protein</fullName>
    </recommendedName>
</protein>
<dbReference type="InterPro" id="IPR003848">
    <property type="entry name" value="DUF218"/>
</dbReference>
<evidence type="ECO:0000313" key="3">
    <source>
        <dbReference type="Proteomes" id="UP000271426"/>
    </source>
</evidence>
<proteinExistence type="predicted"/>
<sequence length="231" mass="25999" precursor="true">MGMKLRMIALACSLLPTAAIVTRGMWRPRLGSSKYQSVIVLGTAQYNGVPSRQFAGRLQWTERLWRARRAMEVITVGGKLPGDAYSEAEVGREYLLKAHVDPEAITVVSEGSDTWESFEHAKEHLLAPVLIVTDPMHALRSEWIARQQGIRAVASPTPFSPTRFPSKAWWLSLAHEHGGLGVVALTSLLGRARSYQVESWLRRLEGFLRPNRKARHEFLAQRSARLAQQHR</sequence>
<dbReference type="OrthoDB" id="9782395at2"/>
<evidence type="ECO:0000313" key="2">
    <source>
        <dbReference type="EMBL" id="AZA08814.1"/>
    </source>
</evidence>
<name>A0A3G6IXV8_9CORY</name>
<dbReference type="AlphaFoldDB" id="A0A3G6IXV8"/>
<dbReference type="GO" id="GO:0005886">
    <property type="term" value="C:plasma membrane"/>
    <property type="evidence" value="ECO:0007669"/>
    <property type="project" value="TreeGrafter"/>
</dbReference>
<dbReference type="Proteomes" id="UP000271426">
    <property type="component" value="Chromosome"/>
</dbReference>